<gene>
    <name evidence="1" type="ORF">Dsin_015770</name>
</gene>
<name>A0AAE0AC54_9ROSI</name>
<reference evidence="1" key="1">
    <citation type="journal article" date="2023" name="Plant J.">
        <title>Genome sequences and population genomics provide insights into the demographic history, inbreeding, and mutation load of two 'living fossil' tree species of Dipteronia.</title>
        <authorList>
            <person name="Feng Y."/>
            <person name="Comes H.P."/>
            <person name="Chen J."/>
            <person name="Zhu S."/>
            <person name="Lu R."/>
            <person name="Zhang X."/>
            <person name="Li P."/>
            <person name="Qiu J."/>
            <person name="Olsen K.M."/>
            <person name="Qiu Y."/>
        </authorList>
    </citation>
    <scope>NUCLEOTIDE SEQUENCE</scope>
    <source>
        <strain evidence="1">NBL</strain>
    </source>
</reference>
<dbReference type="Proteomes" id="UP001281410">
    <property type="component" value="Unassembled WGS sequence"/>
</dbReference>
<sequence>MMKIAANSWRNCEVAGSKRPVLFSKAKALKVCTKNWLKSNKRNSTLSKGIEDRLEGIDKKAENERWSERLRQARFKRMAELWKCLIKEEQMWGQNSRIKWLKEEEKNTKFFHCMANGRRRSLRINFHKSCVVRVGNNRVAEISFWAKIEKLQSSFLWGDVAARRKVDAVDWVSVCKRKENKRVIVRDILHRWGIRNVTNIECPFCRGKPGPPEIGDVLSELNGKCSLRIFRGMKVIFESRPFNSFADKLAKMRSRSSCSMGQQLLWDNNLRWKDFLEIMDVGDCI</sequence>
<organism evidence="1 2">
    <name type="scientific">Dipteronia sinensis</name>
    <dbReference type="NCBI Taxonomy" id="43782"/>
    <lineage>
        <taxon>Eukaryota</taxon>
        <taxon>Viridiplantae</taxon>
        <taxon>Streptophyta</taxon>
        <taxon>Embryophyta</taxon>
        <taxon>Tracheophyta</taxon>
        <taxon>Spermatophyta</taxon>
        <taxon>Magnoliopsida</taxon>
        <taxon>eudicotyledons</taxon>
        <taxon>Gunneridae</taxon>
        <taxon>Pentapetalae</taxon>
        <taxon>rosids</taxon>
        <taxon>malvids</taxon>
        <taxon>Sapindales</taxon>
        <taxon>Sapindaceae</taxon>
        <taxon>Hippocastanoideae</taxon>
        <taxon>Acereae</taxon>
        <taxon>Dipteronia</taxon>
    </lineage>
</organism>
<accession>A0AAE0AC54</accession>
<keyword evidence="2" id="KW-1185">Reference proteome</keyword>
<dbReference type="AlphaFoldDB" id="A0AAE0AC54"/>
<proteinExistence type="predicted"/>
<evidence type="ECO:0000313" key="2">
    <source>
        <dbReference type="Proteomes" id="UP001281410"/>
    </source>
</evidence>
<comment type="caution">
    <text evidence="1">The sequence shown here is derived from an EMBL/GenBank/DDBJ whole genome shotgun (WGS) entry which is preliminary data.</text>
</comment>
<protein>
    <recommendedName>
        <fullName evidence="3">Reverse transcriptase zinc-binding domain-containing protein</fullName>
    </recommendedName>
</protein>
<evidence type="ECO:0000313" key="1">
    <source>
        <dbReference type="EMBL" id="KAK3211064.1"/>
    </source>
</evidence>
<dbReference type="EMBL" id="JANJYJ010000005">
    <property type="protein sequence ID" value="KAK3211064.1"/>
    <property type="molecule type" value="Genomic_DNA"/>
</dbReference>
<evidence type="ECO:0008006" key="3">
    <source>
        <dbReference type="Google" id="ProtNLM"/>
    </source>
</evidence>